<feature type="domain" description="Trypanosome variant surface glycoprotein B-type N-terminal" evidence="11">
    <location>
        <begin position="96"/>
        <end position="366"/>
    </location>
</feature>
<evidence type="ECO:0000256" key="2">
    <source>
        <dbReference type="ARBA" id="ARBA00004609"/>
    </source>
</evidence>
<evidence type="ECO:0000256" key="8">
    <source>
        <dbReference type="ARBA" id="ARBA00023288"/>
    </source>
</evidence>
<evidence type="ECO:0000256" key="7">
    <source>
        <dbReference type="ARBA" id="ARBA00023180"/>
    </source>
</evidence>
<feature type="compositionally biased region" description="Polar residues" evidence="9">
    <location>
        <begin position="82"/>
        <end position="96"/>
    </location>
</feature>
<dbReference type="GO" id="GO:0098552">
    <property type="term" value="C:side of membrane"/>
    <property type="evidence" value="ECO:0007669"/>
    <property type="project" value="UniProtKB-KW"/>
</dbReference>
<evidence type="ECO:0000256" key="9">
    <source>
        <dbReference type="SAM" id="MobiDB-lite"/>
    </source>
</evidence>
<dbReference type="Proteomes" id="UP000000702">
    <property type="component" value="Unassembled WGS sequence"/>
</dbReference>
<accession>F9WAT0</accession>
<dbReference type="VEuPathDB" id="TriTrypDB:TcIL3000_0_49810"/>
<evidence type="ECO:0000256" key="5">
    <source>
        <dbReference type="ARBA" id="ARBA00022729"/>
    </source>
</evidence>
<feature type="region of interest" description="Disordered" evidence="9">
    <location>
        <begin position="80"/>
        <end position="99"/>
    </location>
</feature>
<comment type="subcellular location">
    <subcellularLocation>
        <location evidence="2">Cell membrane</location>
        <topology evidence="2">Lipid-anchor</topology>
        <topology evidence="2">GPI-anchor</topology>
    </subcellularLocation>
</comment>
<evidence type="ECO:0000256" key="10">
    <source>
        <dbReference type="SAM" id="SignalP"/>
    </source>
</evidence>
<evidence type="ECO:0000256" key="1">
    <source>
        <dbReference type="ARBA" id="ARBA00002523"/>
    </source>
</evidence>
<dbReference type="AlphaFoldDB" id="F9WAT0"/>
<keyword evidence="4" id="KW-0336">GPI-anchor</keyword>
<keyword evidence="8" id="KW-0449">Lipoprotein</keyword>
<evidence type="ECO:0000259" key="11">
    <source>
        <dbReference type="Pfam" id="PF13206"/>
    </source>
</evidence>
<gene>
    <name evidence="12" type="ORF">TCIL3000_0_49810</name>
</gene>
<comment type="function">
    <text evidence="1">VSG forms a coat on the surface of the parasite. The trypanosome evades the immune response of the host by expressing a series of antigenically distinct VSGs from an estimated 1000 VSG genes.</text>
</comment>
<keyword evidence="13" id="KW-1185">Reference proteome</keyword>
<evidence type="ECO:0000313" key="12">
    <source>
        <dbReference type="EMBL" id="CCD14351.1"/>
    </source>
</evidence>
<evidence type="ECO:0000256" key="3">
    <source>
        <dbReference type="ARBA" id="ARBA00022475"/>
    </source>
</evidence>
<keyword evidence="6" id="KW-0472">Membrane</keyword>
<name>F9WAT0_TRYCI</name>
<feature type="signal peptide" evidence="10">
    <location>
        <begin position="1"/>
        <end position="23"/>
    </location>
</feature>
<proteinExistence type="predicted"/>
<evidence type="ECO:0000256" key="6">
    <source>
        <dbReference type="ARBA" id="ARBA00023136"/>
    </source>
</evidence>
<keyword evidence="7" id="KW-0325">Glycoprotein</keyword>
<dbReference type="Pfam" id="PF13206">
    <property type="entry name" value="VSG_B"/>
    <property type="match status" value="1"/>
</dbReference>
<protein>
    <submittedName>
        <fullName evidence="12">Variant surface glycoprotein</fullName>
    </submittedName>
</protein>
<reference evidence="12 13" key="2">
    <citation type="journal article" date="2012" name="Proc. Natl. Acad. Sci. U.S.A.">
        <title>Antigenic diversity is generated by distinct evolutionary mechanisms in African trypanosome species.</title>
        <authorList>
            <person name="Jackson A.P."/>
            <person name="Berry A."/>
            <person name="Aslett M."/>
            <person name="Allison H.C."/>
            <person name="Burton P."/>
            <person name="Vavrova-Anderson J."/>
            <person name="Brown R."/>
            <person name="Browne H."/>
            <person name="Corton N."/>
            <person name="Hauser H."/>
            <person name="Gamble J."/>
            <person name="Gilderthorp R."/>
            <person name="Marcello L."/>
            <person name="McQuillan J."/>
            <person name="Otto T.D."/>
            <person name="Quail M.A."/>
            <person name="Sanders M.J."/>
            <person name="van Tonder A."/>
            <person name="Ginger M.L."/>
            <person name="Field M.C."/>
            <person name="Barry J.D."/>
            <person name="Hertz-Fowler C."/>
            <person name="Berriman M."/>
        </authorList>
    </citation>
    <scope>NUCLEOTIDE SEQUENCE [LARGE SCALE GENOMIC DNA]</scope>
    <source>
        <strain evidence="12 13">IL3000</strain>
    </source>
</reference>
<organism evidence="12 13">
    <name type="scientific">Trypanosoma congolense (strain IL3000)</name>
    <dbReference type="NCBI Taxonomy" id="1068625"/>
    <lineage>
        <taxon>Eukaryota</taxon>
        <taxon>Discoba</taxon>
        <taxon>Euglenozoa</taxon>
        <taxon>Kinetoplastea</taxon>
        <taxon>Metakinetoplastina</taxon>
        <taxon>Trypanosomatida</taxon>
        <taxon>Trypanosomatidae</taxon>
        <taxon>Trypanosoma</taxon>
        <taxon>Nannomonas</taxon>
    </lineage>
</organism>
<dbReference type="EMBL" id="CAEQ01001479">
    <property type="protein sequence ID" value="CCD14351.1"/>
    <property type="molecule type" value="Genomic_DNA"/>
</dbReference>
<comment type="caution">
    <text evidence="12">The sequence shown here is derived from an EMBL/GenBank/DDBJ whole genome shotgun (WGS) entry which is preliminary data.</text>
</comment>
<keyword evidence="5 10" id="KW-0732">Signal</keyword>
<dbReference type="GO" id="GO:0005886">
    <property type="term" value="C:plasma membrane"/>
    <property type="evidence" value="ECO:0007669"/>
    <property type="project" value="UniProtKB-SubCell"/>
</dbReference>
<evidence type="ECO:0000256" key="4">
    <source>
        <dbReference type="ARBA" id="ARBA00022622"/>
    </source>
</evidence>
<dbReference type="InterPro" id="IPR025932">
    <property type="entry name" value="Trypano_VSG_B_N_dom"/>
</dbReference>
<reference evidence="13" key="1">
    <citation type="submission" date="2011-07" db="EMBL/GenBank/DDBJ databases">
        <title>Divergent evolution of antigenic variation in African trypanosomes.</title>
        <authorList>
            <person name="Jackson A.P."/>
            <person name="Berry A."/>
            <person name="Allison H.C."/>
            <person name="Burton P."/>
            <person name="Anderson J."/>
            <person name="Aslett M."/>
            <person name="Brown R."/>
            <person name="Corton N."/>
            <person name="Harris D."/>
            <person name="Hauser H."/>
            <person name="Gamble J."/>
            <person name="Gilderthorp R."/>
            <person name="McQuillan J."/>
            <person name="Quail M.A."/>
            <person name="Sanders M."/>
            <person name="Van Tonder A."/>
            <person name="Ginger M.L."/>
            <person name="Donelson J.E."/>
            <person name="Field M.C."/>
            <person name="Barry J.D."/>
            <person name="Berriman M."/>
            <person name="Hertz-Fowler C."/>
        </authorList>
    </citation>
    <scope>NUCLEOTIDE SEQUENCE [LARGE SCALE GENOMIC DNA]</scope>
    <source>
        <strain evidence="13">IL3000</strain>
    </source>
</reference>
<keyword evidence="3" id="KW-1003">Cell membrane</keyword>
<sequence>MALFVNVLLASVVTCSLWVDVAAQGAEVKSVDNAEQFALLCRIYNVAKNPPINHVDLQDPNRIVDEIDAINASFSEKKQFNETEQVGNSSDAQVKRTTSREETVSQALLSRIKKKAHTILKEIRKLNETRNIEKVKSEFAEVIYGEEMNESDLCNGALKGVGDRGAACGRPGEMMKGTHSGKNMVVDFFCLCAMRTEAGGKDKEGVQDICGVYLGSKNGNHGWNTKCPETSSTMWASVKKGCGSLTHQSAKPRAEGHEVIEDFLKHLKSGGLYRWADVKSRGNNVVGSGRKEGMMGTGAGTEGGKEDILCNGSRGYGRSINPPGGVCVYYGPESEWDNIDWLKKFRTALSSTHTLNNQTSTIQRDIEKLQTLLHRAEEIYETAKVITEVQHPVVPTNLQTAAKRLTAYNAAWIHPTNTHFILLFVLL</sequence>
<evidence type="ECO:0000313" key="13">
    <source>
        <dbReference type="Proteomes" id="UP000000702"/>
    </source>
</evidence>
<feature type="chain" id="PRO_5003394643" evidence="10">
    <location>
        <begin position="24"/>
        <end position="427"/>
    </location>
</feature>